<organism evidence="3 4">
    <name type="scientific">Arachnia rubra</name>
    <dbReference type="NCBI Taxonomy" id="1547448"/>
    <lineage>
        <taxon>Bacteria</taxon>
        <taxon>Bacillati</taxon>
        <taxon>Actinomycetota</taxon>
        <taxon>Actinomycetes</taxon>
        <taxon>Propionibacteriales</taxon>
        <taxon>Propionibacteriaceae</taxon>
        <taxon>Arachnia</taxon>
    </lineage>
</organism>
<dbReference type="Pfam" id="PF00975">
    <property type="entry name" value="Thioesterase"/>
    <property type="match status" value="1"/>
</dbReference>
<dbReference type="EMBL" id="CP072384">
    <property type="protein sequence ID" value="QUC08270.1"/>
    <property type="molecule type" value="Genomic_DNA"/>
</dbReference>
<dbReference type="Proteomes" id="UP000678513">
    <property type="component" value="Chromosome"/>
</dbReference>
<dbReference type="InterPro" id="IPR012223">
    <property type="entry name" value="TEII"/>
</dbReference>
<keyword evidence="4" id="KW-1185">Reference proteome</keyword>
<gene>
    <name evidence="3" type="ORF">J5A65_00490</name>
</gene>
<feature type="domain" description="Thioesterase" evidence="2">
    <location>
        <begin position="32"/>
        <end position="250"/>
    </location>
</feature>
<dbReference type="InterPro" id="IPR029058">
    <property type="entry name" value="AB_hydrolase_fold"/>
</dbReference>
<evidence type="ECO:0000259" key="2">
    <source>
        <dbReference type="Pfam" id="PF00975"/>
    </source>
</evidence>
<sequence length="265" mass="29473">MDYESGLVKPATQIDERWLRRLKHAPDRVAARLVIFPHAGGSASYFRPMEQFLHPQIDVLAVQYPGRQDRRREPCLTSVNALVDGVLPALKQLTGCPLALFGHSLGASVAFEAARRLHALDIPVHTLFASGRPGPRAHRDLGWHRVGDAAFLQEIQRLNGTDARLLEDPEIVEFVLPALRADYRAAELYVYHPGPLLDCPIVALHGDMDDFVPDFDVADWRHETTSSFRLERFSGGHFYLVDHWKAIAALVGEAFSLGTGVRSAA</sequence>
<dbReference type="RefSeq" id="WP_212323940.1">
    <property type="nucleotide sequence ID" value="NZ_AP024463.1"/>
</dbReference>
<dbReference type="Gene3D" id="3.40.50.1820">
    <property type="entry name" value="alpha/beta hydrolase"/>
    <property type="match status" value="1"/>
</dbReference>
<dbReference type="PANTHER" id="PTHR11487">
    <property type="entry name" value="THIOESTERASE"/>
    <property type="match status" value="1"/>
</dbReference>
<evidence type="ECO:0000256" key="1">
    <source>
        <dbReference type="ARBA" id="ARBA00007169"/>
    </source>
</evidence>
<comment type="similarity">
    <text evidence="1">Belongs to the thioesterase family.</text>
</comment>
<protein>
    <submittedName>
        <fullName evidence="3">Thioesterase</fullName>
    </submittedName>
</protein>
<dbReference type="SUPFAM" id="SSF53474">
    <property type="entry name" value="alpha/beta-Hydrolases"/>
    <property type="match status" value="1"/>
</dbReference>
<accession>A0ABX7Y4Z7</accession>
<reference evidence="3 4" key="1">
    <citation type="submission" date="2021-03" db="EMBL/GenBank/DDBJ databases">
        <title>Human Oral Microbial Genomes.</title>
        <authorList>
            <person name="Johnston C.D."/>
            <person name="Chen T."/>
            <person name="Dewhirst F.E."/>
        </authorList>
    </citation>
    <scope>NUCLEOTIDE SEQUENCE [LARGE SCALE GENOMIC DNA]</scope>
    <source>
        <strain evidence="3 4">DSMZ 100122</strain>
    </source>
</reference>
<dbReference type="InterPro" id="IPR001031">
    <property type="entry name" value="Thioesterase"/>
</dbReference>
<proteinExistence type="inferred from homology"/>
<name>A0ABX7Y4Z7_9ACTN</name>
<evidence type="ECO:0000313" key="3">
    <source>
        <dbReference type="EMBL" id="QUC08270.1"/>
    </source>
</evidence>
<evidence type="ECO:0000313" key="4">
    <source>
        <dbReference type="Proteomes" id="UP000678513"/>
    </source>
</evidence>
<dbReference type="PANTHER" id="PTHR11487:SF0">
    <property type="entry name" value="S-ACYL FATTY ACID SYNTHASE THIOESTERASE, MEDIUM CHAIN"/>
    <property type="match status" value="1"/>
</dbReference>